<proteinExistence type="predicted"/>
<comment type="caution">
    <text evidence="1">The sequence shown here is derived from an EMBL/GenBank/DDBJ whole genome shotgun (WGS) entry which is preliminary data.</text>
</comment>
<organism evidence="1 2">
    <name type="scientific">Acanthoscelides obtectus</name>
    <name type="common">Bean weevil</name>
    <name type="synonym">Bruchus obtectus</name>
    <dbReference type="NCBI Taxonomy" id="200917"/>
    <lineage>
        <taxon>Eukaryota</taxon>
        <taxon>Metazoa</taxon>
        <taxon>Ecdysozoa</taxon>
        <taxon>Arthropoda</taxon>
        <taxon>Hexapoda</taxon>
        <taxon>Insecta</taxon>
        <taxon>Pterygota</taxon>
        <taxon>Neoptera</taxon>
        <taxon>Endopterygota</taxon>
        <taxon>Coleoptera</taxon>
        <taxon>Polyphaga</taxon>
        <taxon>Cucujiformia</taxon>
        <taxon>Chrysomeloidea</taxon>
        <taxon>Chrysomelidae</taxon>
        <taxon>Bruchinae</taxon>
        <taxon>Bruchini</taxon>
        <taxon>Acanthoscelides</taxon>
    </lineage>
</organism>
<evidence type="ECO:0000313" key="2">
    <source>
        <dbReference type="Proteomes" id="UP001152888"/>
    </source>
</evidence>
<dbReference type="EMBL" id="CAKOFQ010006681">
    <property type="protein sequence ID" value="CAH1959267.1"/>
    <property type="molecule type" value="Genomic_DNA"/>
</dbReference>
<dbReference type="AlphaFoldDB" id="A0A9P0JS82"/>
<name>A0A9P0JS82_ACAOB</name>
<sequence>MHECLGADQISEGANGRHASVREVMGAPSRRSSFTDSRPSLNRFPIQTRVFSTCTCLHTSPATFGRFPRIFHQISLNIGSPHVACNESHSFSRRRSKTFFQKTPTKFKPHEQSTLVVDCNSKRGLFYRAEVDRSQVITAFPELNWHNT</sequence>
<evidence type="ECO:0000313" key="1">
    <source>
        <dbReference type="EMBL" id="CAH1959267.1"/>
    </source>
</evidence>
<dbReference type="Proteomes" id="UP001152888">
    <property type="component" value="Unassembled WGS sequence"/>
</dbReference>
<keyword evidence="2" id="KW-1185">Reference proteome</keyword>
<gene>
    <name evidence="1" type="ORF">ACAOBT_LOCUS3083</name>
</gene>
<reference evidence="1" key="1">
    <citation type="submission" date="2022-03" db="EMBL/GenBank/DDBJ databases">
        <authorList>
            <person name="Sayadi A."/>
        </authorList>
    </citation>
    <scope>NUCLEOTIDE SEQUENCE</scope>
</reference>
<protein>
    <submittedName>
        <fullName evidence="1">Uncharacterized protein</fullName>
    </submittedName>
</protein>
<accession>A0A9P0JS82</accession>